<keyword evidence="3" id="KW-1185">Reference proteome</keyword>
<name>A0AAC9PR00_9PSEU</name>
<organism evidence="2 3">
    <name type="scientific">Actinoalloteichus fjordicus</name>
    <dbReference type="NCBI Taxonomy" id="1612552"/>
    <lineage>
        <taxon>Bacteria</taxon>
        <taxon>Bacillati</taxon>
        <taxon>Actinomycetota</taxon>
        <taxon>Actinomycetes</taxon>
        <taxon>Pseudonocardiales</taxon>
        <taxon>Pseudonocardiaceae</taxon>
        <taxon>Actinoalloteichus</taxon>
    </lineage>
</organism>
<evidence type="ECO:0000313" key="2">
    <source>
        <dbReference type="EMBL" id="APU13595.1"/>
    </source>
</evidence>
<evidence type="ECO:0000313" key="3">
    <source>
        <dbReference type="Proteomes" id="UP000185511"/>
    </source>
</evidence>
<sequence length="160" mass="16703">MTGAVLGCSGGETLAADDIVPVIDESPEILPEAAGMSVTEIPERVGPAEGDRLIGARRETLISHALIAVFGAAMLLFRGLSARRGTTSARVLITIFAVLSAFPYLLFFGGHPPPMVGILSILAVVAAAIAIVFWLLPANNRYAKADKAAHIGGRRREGAD</sequence>
<keyword evidence="1" id="KW-1133">Transmembrane helix</keyword>
<dbReference type="EMBL" id="CP016076">
    <property type="protein sequence ID" value="APU13595.1"/>
    <property type="molecule type" value="Genomic_DNA"/>
</dbReference>
<dbReference type="Proteomes" id="UP000185511">
    <property type="component" value="Chromosome"/>
</dbReference>
<keyword evidence="1" id="KW-0472">Membrane</keyword>
<dbReference type="KEGG" id="acad:UA74_07630"/>
<reference evidence="3" key="1">
    <citation type="submission" date="2016-06" db="EMBL/GenBank/DDBJ databases">
        <title>Complete genome sequence of Actinoalloteichus fjordicus DSM 46855 (=ADI127-17), type strain of the new species Actinoalloteichus fjordicus.</title>
        <authorList>
            <person name="Ruckert C."/>
            <person name="Nouioui I."/>
            <person name="Willmese J."/>
            <person name="van Wezel G."/>
            <person name="Klenk H.-P."/>
            <person name="Kalinowski J."/>
            <person name="Zotchev S.B."/>
        </authorList>
    </citation>
    <scope>NUCLEOTIDE SEQUENCE [LARGE SCALE GENOMIC DNA]</scope>
    <source>
        <strain evidence="3">ADI127-7</strain>
    </source>
</reference>
<dbReference type="RefSeq" id="WP_075739664.1">
    <property type="nucleotide sequence ID" value="NZ_CP016076.1"/>
</dbReference>
<feature type="transmembrane region" description="Helical" evidence="1">
    <location>
        <begin position="89"/>
        <end position="109"/>
    </location>
</feature>
<protein>
    <submittedName>
        <fullName evidence="2">Uncharacterized protein</fullName>
    </submittedName>
</protein>
<feature type="transmembrane region" description="Helical" evidence="1">
    <location>
        <begin position="61"/>
        <end position="77"/>
    </location>
</feature>
<gene>
    <name evidence="2" type="ORF">UA74_07630</name>
</gene>
<dbReference type="AlphaFoldDB" id="A0AAC9PR00"/>
<feature type="transmembrane region" description="Helical" evidence="1">
    <location>
        <begin position="115"/>
        <end position="136"/>
    </location>
</feature>
<evidence type="ECO:0000256" key="1">
    <source>
        <dbReference type="SAM" id="Phobius"/>
    </source>
</evidence>
<proteinExistence type="predicted"/>
<keyword evidence="1" id="KW-0812">Transmembrane</keyword>
<accession>A0AAC9PR00</accession>